<organism evidence="8 9">
    <name type="scientific">Pinibacter aurantiacus</name>
    <dbReference type="NCBI Taxonomy" id="2851599"/>
    <lineage>
        <taxon>Bacteria</taxon>
        <taxon>Pseudomonadati</taxon>
        <taxon>Bacteroidota</taxon>
        <taxon>Chitinophagia</taxon>
        <taxon>Chitinophagales</taxon>
        <taxon>Chitinophagaceae</taxon>
        <taxon>Pinibacter</taxon>
    </lineage>
</organism>
<accession>A0A9E2SAV0</accession>
<dbReference type="AlphaFoldDB" id="A0A9E2SAV0"/>
<reference evidence="8" key="1">
    <citation type="submission" date="2021-06" db="EMBL/GenBank/DDBJ databases">
        <authorList>
            <person name="Huq M.A."/>
        </authorList>
    </citation>
    <scope>NUCLEOTIDE SEQUENCE</scope>
    <source>
        <strain evidence="8">MAH-26</strain>
    </source>
</reference>
<comment type="caution">
    <text evidence="8">The sequence shown here is derived from an EMBL/GenBank/DDBJ whole genome shotgun (WGS) entry which is preliminary data.</text>
</comment>
<dbReference type="GO" id="GO:0006012">
    <property type="term" value="P:galactose metabolic process"/>
    <property type="evidence" value="ECO:0007669"/>
    <property type="project" value="InterPro"/>
</dbReference>
<protein>
    <recommendedName>
        <fullName evidence="3 6">UDP-glucose 4-epimerase</fullName>
        <ecNumber evidence="3 6">5.1.3.2</ecNumber>
    </recommendedName>
</protein>
<evidence type="ECO:0000256" key="4">
    <source>
        <dbReference type="ARBA" id="ARBA00023027"/>
    </source>
</evidence>
<comment type="pathway">
    <text evidence="6">Carbohydrate metabolism; galactose metabolism.</text>
</comment>
<dbReference type="EMBL" id="JAHSPG010000008">
    <property type="protein sequence ID" value="MBV4357954.1"/>
    <property type="molecule type" value="Genomic_DNA"/>
</dbReference>
<dbReference type="PANTHER" id="PTHR43725">
    <property type="entry name" value="UDP-GLUCOSE 4-EPIMERASE"/>
    <property type="match status" value="1"/>
</dbReference>
<dbReference type="InterPro" id="IPR016040">
    <property type="entry name" value="NAD(P)-bd_dom"/>
</dbReference>
<feature type="domain" description="NAD(P)-binding" evidence="7">
    <location>
        <begin position="5"/>
        <end position="327"/>
    </location>
</feature>
<dbReference type="InterPro" id="IPR005886">
    <property type="entry name" value="UDP_G4E"/>
</dbReference>
<evidence type="ECO:0000256" key="1">
    <source>
        <dbReference type="ARBA" id="ARBA00000083"/>
    </source>
</evidence>
<keyword evidence="5 6" id="KW-0413">Isomerase</keyword>
<dbReference type="CDD" id="cd05247">
    <property type="entry name" value="UDP_G4E_1_SDR_e"/>
    <property type="match status" value="1"/>
</dbReference>
<evidence type="ECO:0000256" key="3">
    <source>
        <dbReference type="ARBA" id="ARBA00013189"/>
    </source>
</evidence>
<keyword evidence="9" id="KW-1185">Reference proteome</keyword>
<evidence type="ECO:0000256" key="6">
    <source>
        <dbReference type="RuleBase" id="RU366046"/>
    </source>
</evidence>
<dbReference type="EC" id="5.1.3.2" evidence="3 6"/>
<comment type="catalytic activity">
    <reaction evidence="1 6">
        <text>UDP-alpha-D-glucose = UDP-alpha-D-galactose</text>
        <dbReference type="Rhea" id="RHEA:22168"/>
        <dbReference type="ChEBI" id="CHEBI:58885"/>
        <dbReference type="ChEBI" id="CHEBI:66914"/>
        <dbReference type="EC" id="5.1.3.2"/>
    </reaction>
</comment>
<evidence type="ECO:0000256" key="2">
    <source>
        <dbReference type="ARBA" id="ARBA00001911"/>
    </source>
</evidence>
<comment type="similarity">
    <text evidence="6">Belongs to the NAD(P)-dependent epimerase/dehydratase family.</text>
</comment>
<evidence type="ECO:0000259" key="7">
    <source>
        <dbReference type="Pfam" id="PF16363"/>
    </source>
</evidence>
<evidence type="ECO:0000313" key="8">
    <source>
        <dbReference type="EMBL" id="MBV4357954.1"/>
    </source>
</evidence>
<name>A0A9E2SAV0_9BACT</name>
<dbReference type="NCBIfam" id="TIGR01179">
    <property type="entry name" value="galE"/>
    <property type="match status" value="1"/>
</dbReference>
<dbReference type="RefSeq" id="WP_217791607.1">
    <property type="nucleotide sequence ID" value="NZ_JAHSPG010000008.1"/>
</dbReference>
<dbReference type="GO" id="GO:0005829">
    <property type="term" value="C:cytosol"/>
    <property type="evidence" value="ECO:0007669"/>
    <property type="project" value="TreeGrafter"/>
</dbReference>
<keyword evidence="4 6" id="KW-0520">NAD</keyword>
<dbReference type="Pfam" id="PF16363">
    <property type="entry name" value="GDP_Man_Dehyd"/>
    <property type="match status" value="1"/>
</dbReference>
<proteinExistence type="inferred from homology"/>
<dbReference type="Proteomes" id="UP000812270">
    <property type="component" value="Unassembled WGS sequence"/>
</dbReference>
<gene>
    <name evidence="8" type="primary">galE</name>
    <name evidence="8" type="ORF">KTO63_12395</name>
</gene>
<evidence type="ECO:0000256" key="5">
    <source>
        <dbReference type="ARBA" id="ARBA00023235"/>
    </source>
</evidence>
<dbReference type="GO" id="GO:0003978">
    <property type="term" value="F:UDP-glucose 4-epimerase activity"/>
    <property type="evidence" value="ECO:0007669"/>
    <property type="project" value="UniProtKB-UniRule"/>
</dbReference>
<dbReference type="PANTHER" id="PTHR43725:SF47">
    <property type="entry name" value="UDP-GLUCOSE 4-EPIMERASE"/>
    <property type="match status" value="1"/>
</dbReference>
<keyword evidence="6" id="KW-0119">Carbohydrate metabolism</keyword>
<comment type="subunit">
    <text evidence="6">Homodimer.</text>
</comment>
<evidence type="ECO:0000313" key="9">
    <source>
        <dbReference type="Proteomes" id="UP000812270"/>
    </source>
</evidence>
<comment type="cofactor">
    <cofactor evidence="2 6">
        <name>NAD(+)</name>
        <dbReference type="ChEBI" id="CHEBI:57540"/>
    </cofactor>
</comment>
<sequence>MKKILVTGGVGYIGSHTLVDLIENGYDVISVDNNSRSNPRILEGVEKITGKKVKNYKVDLCNYDDTYAIFQENDDIVGIIHFAAYKAVGESVEQPLMYFENNMVSLINLLKCVKEFEIPYFVFSSSCTVYGNPDVIPVTESTPLKQAESPYGLTKQMGEQIITEFSKANPTQCILLRYFNPVGAHPSILIGELPIGRPANLVPAITQTAIGKLPQMKVFGDDYPTRDGSCLRDYIHVSDIAHAHTLAVQFLIDSKTTKRCEIFNLGSGNGVTVLEAIKSFEKVSGVKLNYAIGPRRAGDVVAIYANNSYAVKQLGWDLKYKLDDMMDTAWKWEVKLKEDEKLYKVQNSELN</sequence>